<dbReference type="SUPFAM" id="SSF53137">
    <property type="entry name" value="Translational machinery components"/>
    <property type="match status" value="1"/>
</dbReference>
<dbReference type="EMBL" id="AP021881">
    <property type="protein sequence ID" value="BBP00085.1"/>
    <property type="molecule type" value="Genomic_DNA"/>
</dbReference>
<name>A0A809REP9_9PROT</name>
<organism evidence="1 2">
    <name type="scientific">Sulfuriferula nivalis</name>
    <dbReference type="NCBI Taxonomy" id="2675298"/>
    <lineage>
        <taxon>Bacteria</taxon>
        <taxon>Pseudomonadati</taxon>
        <taxon>Pseudomonadota</taxon>
        <taxon>Betaproteobacteria</taxon>
        <taxon>Nitrosomonadales</taxon>
        <taxon>Sulfuricellaceae</taxon>
        <taxon>Sulfuriferula</taxon>
    </lineage>
</organism>
<evidence type="ECO:0000313" key="2">
    <source>
        <dbReference type="Proteomes" id="UP000463939"/>
    </source>
</evidence>
<accession>A0A809REP9</accession>
<dbReference type="Gene3D" id="3.30.420.60">
    <property type="entry name" value="eRF1 domain 2"/>
    <property type="match status" value="1"/>
</dbReference>
<dbReference type="KEGG" id="sniv:SFSGTM_07930"/>
<gene>
    <name evidence="1" type="ORF">SFSGTM_07930</name>
</gene>
<evidence type="ECO:0000313" key="1">
    <source>
        <dbReference type="EMBL" id="BBP00085.1"/>
    </source>
</evidence>
<dbReference type="RefSeq" id="WP_162084052.1">
    <property type="nucleotide sequence ID" value="NZ_AP021881.1"/>
</dbReference>
<dbReference type="AlphaFoldDB" id="A0A809REP9"/>
<proteinExistence type="predicted"/>
<reference evidence="2" key="1">
    <citation type="submission" date="2019-11" db="EMBL/GenBank/DDBJ databases">
        <title>Isolation and characterization of a novel species in the genus Sulfuriferula.</title>
        <authorList>
            <person name="Mochizuki J."/>
            <person name="Kojima H."/>
            <person name="Fukui M."/>
        </authorList>
    </citation>
    <scope>NUCLEOTIDE SEQUENCE [LARGE SCALE GENOMIC DNA]</scope>
    <source>
        <strain evidence="2">SGTM</strain>
    </source>
</reference>
<evidence type="ECO:0008006" key="3">
    <source>
        <dbReference type="Google" id="ProtNLM"/>
    </source>
</evidence>
<sequence>MSHTHAIVWIDHVEAHIISINPDDIEMSVVKPSQAPHHLHNKRGSIGSGHAPEDQHYYHEVVEALRGTKEILIVGPSNAKLMLIKHIHTHDHDLVNSIIGVETVDHPSDKQLVAYARDYFKAADAMLP</sequence>
<protein>
    <recommendedName>
        <fullName evidence="3">Translational machinery protein</fullName>
    </recommendedName>
</protein>
<keyword evidence="2" id="KW-1185">Reference proteome</keyword>
<dbReference type="Proteomes" id="UP000463939">
    <property type="component" value="Chromosome"/>
</dbReference>
<dbReference type="InterPro" id="IPR042226">
    <property type="entry name" value="eFR1_2_sf"/>
</dbReference>